<dbReference type="Proteomes" id="UP000758155">
    <property type="component" value="Unassembled WGS sequence"/>
</dbReference>
<protein>
    <submittedName>
        <fullName evidence="2">Uncharacterized protein</fullName>
    </submittedName>
</protein>
<feature type="region of interest" description="Disordered" evidence="1">
    <location>
        <begin position="535"/>
        <end position="609"/>
    </location>
</feature>
<feature type="region of interest" description="Disordered" evidence="1">
    <location>
        <begin position="37"/>
        <end position="61"/>
    </location>
</feature>
<proteinExistence type="predicted"/>
<keyword evidence="3" id="KW-1185">Reference proteome</keyword>
<reference evidence="2" key="1">
    <citation type="submission" date="2019-04" db="EMBL/GenBank/DDBJ databases">
        <title>Sequencing of skin fungus with MAO and IRED activity.</title>
        <authorList>
            <person name="Marsaioli A.J."/>
            <person name="Bonatto J.M.C."/>
            <person name="Reis Junior O."/>
        </authorList>
    </citation>
    <scope>NUCLEOTIDE SEQUENCE</scope>
    <source>
        <strain evidence="2">28M1</strain>
    </source>
</reference>
<accession>A0A9P4WTR3</accession>
<gene>
    <name evidence="2" type="ORF">E8E12_004038</name>
</gene>
<feature type="region of interest" description="Disordered" evidence="1">
    <location>
        <begin position="162"/>
        <end position="194"/>
    </location>
</feature>
<dbReference type="AlphaFoldDB" id="A0A9P4WTR3"/>
<feature type="region of interest" description="Disordered" evidence="1">
    <location>
        <begin position="300"/>
        <end position="329"/>
    </location>
</feature>
<dbReference type="OrthoDB" id="5417628at2759"/>
<feature type="compositionally biased region" description="Basic and acidic residues" evidence="1">
    <location>
        <begin position="578"/>
        <end position="593"/>
    </location>
</feature>
<evidence type="ECO:0000313" key="3">
    <source>
        <dbReference type="Proteomes" id="UP000758155"/>
    </source>
</evidence>
<comment type="caution">
    <text evidence="2">The sequence shown here is derived from an EMBL/GenBank/DDBJ whole genome shotgun (WGS) entry which is preliminary data.</text>
</comment>
<evidence type="ECO:0000313" key="2">
    <source>
        <dbReference type="EMBL" id="KAF3041679.1"/>
    </source>
</evidence>
<organism evidence="2 3">
    <name type="scientific">Didymella heteroderae</name>
    <dbReference type="NCBI Taxonomy" id="1769908"/>
    <lineage>
        <taxon>Eukaryota</taxon>
        <taxon>Fungi</taxon>
        <taxon>Dikarya</taxon>
        <taxon>Ascomycota</taxon>
        <taxon>Pezizomycotina</taxon>
        <taxon>Dothideomycetes</taxon>
        <taxon>Pleosporomycetidae</taxon>
        <taxon>Pleosporales</taxon>
        <taxon>Pleosporineae</taxon>
        <taxon>Didymellaceae</taxon>
        <taxon>Didymella</taxon>
    </lineage>
</organism>
<dbReference type="EMBL" id="SWKV01000019">
    <property type="protein sequence ID" value="KAF3041679.1"/>
    <property type="molecule type" value="Genomic_DNA"/>
</dbReference>
<sequence length="609" mass="66804">MSITFTVQVIVDGSRPYHGSFELNSISPQEIEFEQRSFKSSRTKELPSSQAKKRLSFPRSDKDALLQSSTWHPRGTDNRIKVVLSEQLVNDDDSLDVGHWDIVCFSFQHAPRDLLEQAGIAYPIADPLRTLMAERATLAVQSASRNTTSHELQRGSHIHARISLESDSEPFKPANRESRQQPPNQMPSLPQYPPQFIDHRGGGHPGIWYNAYGTSGDSDTMSMTPFPSQRYASNVSGLEGFYDPSFPAHALPLWTHNAAFSGQQPNTAVKSRQPRKDSNAQQVMMALREDQFGQILEALSPSKAGRSKPNGLPAKSQCHRPPKIGALSVPVRPSSAVIARSIPELNPSSRNRRPFSDQVNFEASAPAKQISKKEIGQRVHTPIPFMLAPQRLDSDVSMRDGSSNTSSLSRLGRDTVGLGSGIGSVHGSAAIKNRKEGRATDMDDPLDLNVRYDQSLLNASTNATEPDQTPRNNRVEVIDVDAIDPSLTADLAKLSPFKPSHKAGMSSVSSTGRLERQLYSALGEELGSFERMIGNEMGPEPAKAPTEGRQGDVSGSTMLGPTGDFEPIKRKRQGTLGGERDSSPLKKKERQAMVEDEDIPDDMSRLRGD</sequence>
<name>A0A9P4WTR3_9PLEO</name>
<evidence type="ECO:0000256" key="1">
    <source>
        <dbReference type="SAM" id="MobiDB-lite"/>
    </source>
</evidence>